<organism evidence="1 2">
    <name type="scientific">Brenthis ino</name>
    <name type="common">lesser marbled fritillary</name>
    <dbReference type="NCBI Taxonomy" id="405034"/>
    <lineage>
        <taxon>Eukaryota</taxon>
        <taxon>Metazoa</taxon>
        <taxon>Ecdysozoa</taxon>
        <taxon>Arthropoda</taxon>
        <taxon>Hexapoda</taxon>
        <taxon>Insecta</taxon>
        <taxon>Pterygota</taxon>
        <taxon>Neoptera</taxon>
        <taxon>Endopterygota</taxon>
        <taxon>Lepidoptera</taxon>
        <taxon>Glossata</taxon>
        <taxon>Ditrysia</taxon>
        <taxon>Papilionoidea</taxon>
        <taxon>Nymphalidae</taxon>
        <taxon>Heliconiinae</taxon>
        <taxon>Argynnini</taxon>
        <taxon>Brenthis</taxon>
    </lineage>
</organism>
<proteinExistence type="predicted"/>
<reference evidence="1" key="1">
    <citation type="submission" date="2021-12" db="EMBL/GenBank/DDBJ databases">
        <authorList>
            <person name="Martin H S."/>
        </authorList>
    </citation>
    <scope>NUCLEOTIDE SEQUENCE</scope>
</reference>
<sequence length="75" mass="8832">MLWSGLPLLFRLEKNNQMRPNSNIFLVPIMVFNYPFPSPTTSARYKFSACRDGDRDYTEIHLYKLYAGRAADRKK</sequence>
<protein>
    <submittedName>
        <fullName evidence="1">Uncharacterized protein</fullName>
    </submittedName>
</protein>
<accession>A0A8S4HVG3</accession>
<dbReference type="Proteomes" id="UP000838878">
    <property type="component" value="Chromosome 1"/>
</dbReference>
<evidence type="ECO:0000313" key="1">
    <source>
        <dbReference type="EMBL" id="CAH0712948.1"/>
    </source>
</evidence>
<name>A0A8S4HVG3_9NEOP</name>
<dbReference type="AlphaFoldDB" id="A0A8S4HVG3"/>
<feature type="non-terminal residue" evidence="1">
    <location>
        <position position="75"/>
    </location>
</feature>
<keyword evidence="2" id="KW-1185">Reference proteome</keyword>
<dbReference type="EMBL" id="OV170221">
    <property type="protein sequence ID" value="CAH0712948.1"/>
    <property type="molecule type" value="Genomic_DNA"/>
</dbReference>
<gene>
    <name evidence="1" type="ORF">BINO364_LOCUS160</name>
</gene>
<evidence type="ECO:0000313" key="2">
    <source>
        <dbReference type="Proteomes" id="UP000838878"/>
    </source>
</evidence>